<dbReference type="PANTHER" id="PTHR34055">
    <property type="entry name" value="OS09G0491596 PROTEIN"/>
    <property type="match status" value="1"/>
</dbReference>
<feature type="compositionally biased region" description="Polar residues" evidence="1">
    <location>
        <begin position="161"/>
        <end position="170"/>
    </location>
</feature>
<evidence type="ECO:0000313" key="2">
    <source>
        <dbReference type="EMBL" id="KAG0577932.1"/>
    </source>
</evidence>
<feature type="compositionally biased region" description="Basic and acidic residues" evidence="1">
    <location>
        <begin position="185"/>
        <end position="204"/>
    </location>
</feature>
<dbReference type="Proteomes" id="UP000822688">
    <property type="component" value="Chromosome 5"/>
</dbReference>
<sequence length="231" mass="25401">MEDMERVSAGLIREAQSFGAPSEARRALPRRVWCLGEEEKERSLVRRLLAAPAAMSLGGQSHLVEHWKGSLRRFFAAPFVGIPAREAALSGSVPEALLMGRAKVVYKKVTNGRPAESKEVAASSASSPAPVPKKRGRPRKIPKEEVPAPVVEEKKPDVLSNDISQLSVSDSGKKRSRTMNGDDSSEVRTEKNDENKRDHSDEPIKPVITRRQGSRRKSEPRRAAGAFMDSN</sequence>
<reference evidence="2" key="1">
    <citation type="submission" date="2020-06" db="EMBL/GenBank/DDBJ databases">
        <title>WGS assembly of Ceratodon purpureus strain R40.</title>
        <authorList>
            <person name="Carey S.B."/>
            <person name="Jenkins J."/>
            <person name="Shu S."/>
            <person name="Lovell J.T."/>
            <person name="Sreedasyam A."/>
            <person name="Maumus F."/>
            <person name="Tiley G.P."/>
            <person name="Fernandez-Pozo N."/>
            <person name="Barry K."/>
            <person name="Chen C."/>
            <person name="Wang M."/>
            <person name="Lipzen A."/>
            <person name="Daum C."/>
            <person name="Saski C.A."/>
            <person name="Payton A.C."/>
            <person name="Mcbreen J.C."/>
            <person name="Conrad R.E."/>
            <person name="Kollar L.M."/>
            <person name="Olsson S."/>
            <person name="Huttunen S."/>
            <person name="Landis J.B."/>
            <person name="Wickett N.J."/>
            <person name="Johnson M.G."/>
            <person name="Rensing S.A."/>
            <person name="Grimwood J."/>
            <person name="Schmutz J."/>
            <person name="Mcdaniel S.F."/>
        </authorList>
    </citation>
    <scope>NUCLEOTIDE SEQUENCE</scope>
    <source>
        <strain evidence="2">R40</strain>
    </source>
</reference>
<protein>
    <submittedName>
        <fullName evidence="2">Uncharacterized protein</fullName>
    </submittedName>
</protein>
<organism evidence="2 3">
    <name type="scientific">Ceratodon purpureus</name>
    <name type="common">Fire moss</name>
    <name type="synonym">Dicranum purpureum</name>
    <dbReference type="NCBI Taxonomy" id="3225"/>
    <lineage>
        <taxon>Eukaryota</taxon>
        <taxon>Viridiplantae</taxon>
        <taxon>Streptophyta</taxon>
        <taxon>Embryophyta</taxon>
        <taxon>Bryophyta</taxon>
        <taxon>Bryophytina</taxon>
        <taxon>Bryopsida</taxon>
        <taxon>Dicranidae</taxon>
        <taxon>Pseudoditrichales</taxon>
        <taxon>Ditrichaceae</taxon>
        <taxon>Ceratodon</taxon>
    </lineage>
</organism>
<keyword evidence="3" id="KW-1185">Reference proteome</keyword>
<gene>
    <name evidence="2" type="ORF">KC19_5G192600</name>
</gene>
<accession>A0A8T0I391</accession>
<feature type="region of interest" description="Disordered" evidence="1">
    <location>
        <begin position="112"/>
        <end position="231"/>
    </location>
</feature>
<evidence type="ECO:0000313" key="3">
    <source>
        <dbReference type="Proteomes" id="UP000822688"/>
    </source>
</evidence>
<dbReference type="AlphaFoldDB" id="A0A8T0I391"/>
<dbReference type="PANTHER" id="PTHR34055:SF1">
    <property type="entry name" value="EXPRESSED PROTEIN"/>
    <property type="match status" value="1"/>
</dbReference>
<dbReference type="EMBL" id="CM026425">
    <property type="protein sequence ID" value="KAG0577932.1"/>
    <property type="molecule type" value="Genomic_DNA"/>
</dbReference>
<comment type="caution">
    <text evidence="2">The sequence shown here is derived from an EMBL/GenBank/DDBJ whole genome shotgun (WGS) entry which is preliminary data.</text>
</comment>
<evidence type="ECO:0000256" key="1">
    <source>
        <dbReference type="SAM" id="MobiDB-lite"/>
    </source>
</evidence>
<name>A0A8T0I391_CERPU</name>
<proteinExistence type="predicted"/>
<feature type="compositionally biased region" description="Basic and acidic residues" evidence="1">
    <location>
        <begin position="141"/>
        <end position="157"/>
    </location>
</feature>